<dbReference type="InterPro" id="IPR003779">
    <property type="entry name" value="CMD-like"/>
</dbReference>
<comment type="caution">
    <text evidence="2">The sequence shown here is derived from an EMBL/GenBank/DDBJ whole genome shotgun (WGS) entry which is preliminary data.</text>
</comment>
<sequence length="193" mass="21216">MARITPAEKSEWSPDLVGFIGEFRSSVLGDTPADTHPAGANLLGTLARYPALAKAFLSFNGHLLYGSTLGDRQRELLILRVAAVRQCDYEWAQHAILAEIAGMSKAEIDRIAAAVPDDEWVAADRALLTVTDELLSDGVVGARTWEILAAEFEQNQLMDIVFTVGTYDMLAMALRSFGVEPDDDLKPYLPRHR</sequence>
<dbReference type="Proteomes" id="UP000215506">
    <property type="component" value="Unassembled WGS sequence"/>
</dbReference>
<proteinExistence type="predicted"/>
<dbReference type="PANTHER" id="PTHR34846">
    <property type="entry name" value="4-CARBOXYMUCONOLACTONE DECARBOXYLASE FAMILY PROTEIN (AFU_ORTHOLOGUE AFUA_6G11590)"/>
    <property type="match status" value="1"/>
</dbReference>
<name>A0A231HAD6_9NOCA</name>
<dbReference type="PANTHER" id="PTHR34846:SF5">
    <property type="entry name" value="CARBOXYMUCONOLACTONE DECARBOXYLASE-LIKE DOMAIN-CONTAINING PROTEIN"/>
    <property type="match status" value="1"/>
</dbReference>
<dbReference type="Gene3D" id="1.20.1290.10">
    <property type="entry name" value="AhpD-like"/>
    <property type="match status" value="1"/>
</dbReference>
<organism evidence="2 3">
    <name type="scientific">Nocardia cerradoensis</name>
    <dbReference type="NCBI Taxonomy" id="85688"/>
    <lineage>
        <taxon>Bacteria</taxon>
        <taxon>Bacillati</taxon>
        <taxon>Actinomycetota</taxon>
        <taxon>Actinomycetes</taxon>
        <taxon>Mycobacteriales</taxon>
        <taxon>Nocardiaceae</taxon>
        <taxon>Nocardia</taxon>
    </lineage>
</organism>
<dbReference type="RefSeq" id="WP_094025093.1">
    <property type="nucleotide sequence ID" value="NZ_NGAF01000003.1"/>
</dbReference>
<evidence type="ECO:0000259" key="1">
    <source>
        <dbReference type="Pfam" id="PF02627"/>
    </source>
</evidence>
<accession>A0A231HAD6</accession>
<dbReference type="GO" id="GO:0051920">
    <property type="term" value="F:peroxiredoxin activity"/>
    <property type="evidence" value="ECO:0007669"/>
    <property type="project" value="InterPro"/>
</dbReference>
<evidence type="ECO:0000313" key="2">
    <source>
        <dbReference type="EMBL" id="OXR45782.1"/>
    </source>
</evidence>
<dbReference type="Pfam" id="PF02627">
    <property type="entry name" value="CMD"/>
    <property type="match status" value="1"/>
</dbReference>
<gene>
    <name evidence="2" type="ORF">B7C42_02074</name>
</gene>
<feature type="domain" description="Carboxymuconolactone decarboxylase-like" evidence="1">
    <location>
        <begin position="50"/>
        <end position="131"/>
    </location>
</feature>
<reference evidence="2 3" key="1">
    <citation type="submission" date="2017-07" db="EMBL/GenBank/DDBJ databases">
        <title>First draft Genome Sequence of Nocardia cerradoensis isolated from human infection.</title>
        <authorList>
            <person name="Carrasco G."/>
        </authorList>
    </citation>
    <scope>NUCLEOTIDE SEQUENCE [LARGE SCALE GENOMIC DNA]</scope>
    <source>
        <strain evidence="2 3">CNM20130759</strain>
    </source>
</reference>
<dbReference type="InterPro" id="IPR029032">
    <property type="entry name" value="AhpD-like"/>
</dbReference>
<evidence type="ECO:0000313" key="3">
    <source>
        <dbReference type="Proteomes" id="UP000215506"/>
    </source>
</evidence>
<keyword evidence="3" id="KW-1185">Reference proteome</keyword>
<dbReference type="AlphaFoldDB" id="A0A231HAD6"/>
<dbReference type="SUPFAM" id="SSF69118">
    <property type="entry name" value="AhpD-like"/>
    <property type="match status" value="1"/>
</dbReference>
<dbReference type="EMBL" id="NGAF01000003">
    <property type="protein sequence ID" value="OXR45782.1"/>
    <property type="molecule type" value="Genomic_DNA"/>
</dbReference>
<protein>
    <recommendedName>
        <fullName evidence="1">Carboxymuconolactone decarboxylase-like domain-containing protein</fullName>
    </recommendedName>
</protein>